<feature type="transmembrane region" description="Helical" evidence="5">
    <location>
        <begin position="177"/>
        <end position="198"/>
    </location>
</feature>
<comment type="subcellular location">
    <subcellularLocation>
        <location evidence="1">Membrane</location>
        <topology evidence="1">Multi-pass membrane protein</topology>
    </subcellularLocation>
</comment>
<reference evidence="6 7" key="1">
    <citation type="submission" date="2020-08" db="EMBL/GenBank/DDBJ databases">
        <title>Genome public.</title>
        <authorList>
            <person name="Liu C."/>
            <person name="Sun Q."/>
        </authorList>
    </citation>
    <scope>NUCLEOTIDE SEQUENCE [LARGE SCALE GENOMIC DNA]</scope>
    <source>
        <strain evidence="6 7">NSJ-13</strain>
    </source>
</reference>
<organism evidence="6 7">
    <name type="scientific">Ruminococcus hominis</name>
    <dbReference type="NCBI Taxonomy" id="2763065"/>
    <lineage>
        <taxon>Bacteria</taxon>
        <taxon>Bacillati</taxon>
        <taxon>Bacillota</taxon>
        <taxon>Clostridia</taxon>
        <taxon>Eubacteriales</taxon>
        <taxon>Oscillospiraceae</taxon>
        <taxon>Ruminococcus</taxon>
    </lineage>
</organism>
<comment type="caution">
    <text evidence="6">The sequence shown here is derived from an EMBL/GenBank/DDBJ whole genome shotgun (WGS) entry which is preliminary data.</text>
</comment>
<evidence type="ECO:0000256" key="5">
    <source>
        <dbReference type="SAM" id="Phobius"/>
    </source>
</evidence>
<name>A0ABR7GB38_9FIRM</name>
<evidence type="ECO:0000256" key="1">
    <source>
        <dbReference type="ARBA" id="ARBA00004141"/>
    </source>
</evidence>
<evidence type="ECO:0000256" key="2">
    <source>
        <dbReference type="ARBA" id="ARBA00022692"/>
    </source>
</evidence>
<keyword evidence="4 5" id="KW-0472">Membrane</keyword>
<evidence type="ECO:0000313" key="7">
    <source>
        <dbReference type="Proteomes" id="UP000631576"/>
    </source>
</evidence>
<dbReference type="InterPro" id="IPR003825">
    <property type="entry name" value="Colicin-V_CvpA"/>
</dbReference>
<feature type="transmembrane region" description="Helical" evidence="5">
    <location>
        <begin position="218"/>
        <end position="238"/>
    </location>
</feature>
<keyword evidence="7" id="KW-1185">Reference proteome</keyword>
<dbReference type="Pfam" id="PF02674">
    <property type="entry name" value="Colicin_V"/>
    <property type="match status" value="1"/>
</dbReference>
<protein>
    <submittedName>
        <fullName evidence="6">CvpA family protein</fullName>
    </submittedName>
</protein>
<feature type="transmembrane region" description="Helical" evidence="5">
    <location>
        <begin position="5"/>
        <end position="22"/>
    </location>
</feature>
<evidence type="ECO:0000313" key="6">
    <source>
        <dbReference type="EMBL" id="MBC5684652.1"/>
    </source>
</evidence>
<gene>
    <name evidence="6" type="ORF">H8S40_14120</name>
</gene>
<keyword evidence="3 5" id="KW-1133">Transmembrane helix</keyword>
<proteinExistence type="predicted"/>
<dbReference type="PANTHER" id="PTHR37306:SF1">
    <property type="entry name" value="COLICIN V PRODUCTION PROTEIN"/>
    <property type="match status" value="1"/>
</dbReference>
<dbReference type="PANTHER" id="PTHR37306">
    <property type="entry name" value="COLICIN V PRODUCTION PROTEIN"/>
    <property type="match status" value="1"/>
</dbReference>
<sequence length="272" mass="30206">MDNWLLIIVGVIFLLCIAVGYIRGFFKIGLSLLSSVLTIVIMMYLSPYVADALAKYTPIDEMIEKKCVESFMPEVSGSIFEGKDLTGTPFANIDDDTLQNIANEDWKRIGITTDDILNVIGEIPKDQQISLIEKSNLPSFLKTALLENNNSEIYDELGVSKFPNYVAEYISRMVIKILSFLVTFVLTFVIVRALMVAVDIIGELPMLGFLNHCGGGVLGLGVALVIVWLLFLVLTLIYSTDVGKQCFELIEKSPVLTGLYQMNPLLTKLLSF</sequence>
<evidence type="ECO:0000256" key="3">
    <source>
        <dbReference type="ARBA" id="ARBA00022989"/>
    </source>
</evidence>
<dbReference type="RefSeq" id="WP_022075370.1">
    <property type="nucleotide sequence ID" value="NZ_JACOPE010000001.1"/>
</dbReference>
<evidence type="ECO:0000256" key="4">
    <source>
        <dbReference type="ARBA" id="ARBA00023136"/>
    </source>
</evidence>
<dbReference type="Proteomes" id="UP000631576">
    <property type="component" value="Unassembled WGS sequence"/>
</dbReference>
<keyword evidence="2 5" id="KW-0812">Transmembrane</keyword>
<dbReference type="EMBL" id="JACOPE010000001">
    <property type="protein sequence ID" value="MBC5684652.1"/>
    <property type="molecule type" value="Genomic_DNA"/>
</dbReference>
<feature type="transmembrane region" description="Helical" evidence="5">
    <location>
        <begin position="28"/>
        <end position="45"/>
    </location>
</feature>
<accession>A0ABR7GB38</accession>